<feature type="transmembrane region" description="Helical" evidence="1">
    <location>
        <begin position="209"/>
        <end position="233"/>
    </location>
</feature>
<evidence type="ECO:0000313" key="6">
    <source>
        <dbReference type="Proteomes" id="UP001208692"/>
    </source>
</evidence>
<feature type="transmembrane region" description="Helical" evidence="1">
    <location>
        <begin position="27"/>
        <end position="47"/>
    </location>
</feature>
<feature type="transmembrane region" description="Helical" evidence="1">
    <location>
        <begin position="143"/>
        <end position="161"/>
    </location>
</feature>
<feature type="transmembrane region" description="Helical" evidence="1">
    <location>
        <begin position="111"/>
        <end position="131"/>
    </location>
</feature>
<reference evidence="3 6" key="1">
    <citation type="submission" date="2021-11" db="EMBL/GenBank/DDBJ databases">
        <title>Draft genome sequence of Capnocytophaga sp. strain KC07075 isolated from cat oral cavity.</title>
        <authorList>
            <person name="Suzuki M."/>
            <person name="Imaoka K."/>
            <person name="Kimura M."/>
            <person name="Morikawa S."/>
            <person name="Maeda K."/>
        </authorList>
    </citation>
    <scope>NUCLEOTIDE SEQUENCE</scope>
    <source>
        <strain evidence="3">KC07075</strain>
        <strain evidence="4 6">KC07079</strain>
    </source>
</reference>
<dbReference type="EMBL" id="BQKB01000001">
    <property type="protein sequence ID" value="GJM51699.1"/>
    <property type="molecule type" value="Genomic_DNA"/>
</dbReference>
<dbReference type="Proteomes" id="UP001207736">
    <property type="component" value="Unassembled WGS sequence"/>
</dbReference>
<feature type="transmembrane region" description="Helical" evidence="1">
    <location>
        <begin position="67"/>
        <end position="90"/>
    </location>
</feature>
<evidence type="ECO:0000313" key="4">
    <source>
        <dbReference type="EMBL" id="GJM51699.1"/>
    </source>
</evidence>
<keyword evidence="1" id="KW-0812">Transmembrane</keyword>
<evidence type="ECO:0000259" key="2">
    <source>
        <dbReference type="Pfam" id="PF07786"/>
    </source>
</evidence>
<feature type="transmembrane region" description="Helical" evidence="1">
    <location>
        <begin position="389"/>
        <end position="412"/>
    </location>
</feature>
<dbReference type="Proteomes" id="UP001208692">
    <property type="component" value="Unassembled WGS sequence"/>
</dbReference>
<sequence length="417" mass="48620">MKKDRLDKKFMYLCPNFYEMKTNVFRLTFIDVIRAFAICMMLQGHFIDGLLGNEYRDTSNIFFSVWLYFRGITAPVFFTVSGFIFMYLLAKERDPYKTGWGHVRVRKGIKRGITLIIVAYLLRTNLNNLLFSDYIDMNVRMVDVLHCIGFSLLFLITIYLFSYQKKKWLMPTILLATTLILFIFAPVYNELNYSYLPIFLANYFTQANGSVFTIFPWFGYASFGAFVGVLFNLFKDKKHIYTYSVGILVVLGGLLIYGTSPLFATIYQNTELQLAKLLSAENYLFQRLGNVLWVFTFFILLRNVITSKRIQTIGQNTLSIYIIHYIILYGSFTGIGLYRFFNHQLTPIEAIIGALIFVITTLVLSFLYNKKKPFIDEVLDIIQTKAKILFIEIYHIFGLIVHKVRNFISILFNKVNN</sequence>
<feature type="domain" description="Heparan-alpha-glucosaminide N-acetyltransferase catalytic" evidence="2">
    <location>
        <begin position="26"/>
        <end position="234"/>
    </location>
</feature>
<organism evidence="3 5">
    <name type="scientific">Capnocytophaga catalasegens</name>
    <dbReference type="NCBI Taxonomy" id="1004260"/>
    <lineage>
        <taxon>Bacteria</taxon>
        <taxon>Pseudomonadati</taxon>
        <taxon>Bacteroidota</taxon>
        <taxon>Flavobacteriia</taxon>
        <taxon>Flavobacteriales</taxon>
        <taxon>Flavobacteriaceae</taxon>
        <taxon>Capnocytophaga</taxon>
    </lineage>
</organism>
<feature type="transmembrane region" description="Helical" evidence="1">
    <location>
        <begin position="240"/>
        <end position="264"/>
    </location>
</feature>
<dbReference type="InterPro" id="IPR012429">
    <property type="entry name" value="HGSNAT_cat"/>
</dbReference>
<keyword evidence="6" id="KW-1185">Reference proteome</keyword>
<feature type="transmembrane region" description="Helical" evidence="1">
    <location>
        <begin position="350"/>
        <end position="368"/>
    </location>
</feature>
<keyword evidence="1" id="KW-1133">Transmembrane helix</keyword>
<protein>
    <recommendedName>
        <fullName evidence="2">Heparan-alpha-glucosaminide N-acetyltransferase catalytic domain-containing protein</fullName>
    </recommendedName>
</protein>
<keyword evidence="1" id="KW-0472">Membrane</keyword>
<proteinExistence type="predicted"/>
<dbReference type="AlphaFoldDB" id="A0AAV5AWR1"/>
<gene>
    <name evidence="3" type="ORF">RCZ15_09030</name>
    <name evidence="4" type="ORF">RCZ16_00170</name>
</gene>
<evidence type="ECO:0000313" key="3">
    <source>
        <dbReference type="EMBL" id="GJM49928.1"/>
    </source>
</evidence>
<feature type="transmembrane region" description="Helical" evidence="1">
    <location>
        <begin position="284"/>
        <end position="305"/>
    </location>
</feature>
<dbReference type="EMBL" id="BQKA01000016">
    <property type="protein sequence ID" value="GJM49928.1"/>
    <property type="molecule type" value="Genomic_DNA"/>
</dbReference>
<feature type="transmembrane region" description="Helical" evidence="1">
    <location>
        <begin position="317"/>
        <end position="338"/>
    </location>
</feature>
<evidence type="ECO:0000256" key="1">
    <source>
        <dbReference type="SAM" id="Phobius"/>
    </source>
</evidence>
<dbReference type="Pfam" id="PF07786">
    <property type="entry name" value="HGSNAT_cat"/>
    <property type="match status" value="1"/>
</dbReference>
<comment type="caution">
    <text evidence="3">The sequence shown here is derived from an EMBL/GenBank/DDBJ whole genome shotgun (WGS) entry which is preliminary data.</text>
</comment>
<evidence type="ECO:0000313" key="5">
    <source>
        <dbReference type="Proteomes" id="UP001207736"/>
    </source>
</evidence>
<feature type="transmembrane region" description="Helical" evidence="1">
    <location>
        <begin position="168"/>
        <end position="189"/>
    </location>
</feature>
<accession>A0AAV5AWR1</accession>
<name>A0AAV5AWR1_9FLAO</name>